<dbReference type="SMART" id="SM00906">
    <property type="entry name" value="Fungal_trans"/>
    <property type="match status" value="1"/>
</dbReference>
<keyword evidence="1" id="KW-0479">Metal-binding</keyword>
<evidence type="ECO:0000256" key="2">
    <source>
        <dbReference type="ARBA" id="ARBA00023015"/>
    </source>
</evidence>
<feature type="region of interest" description="Disordered" evidence="6">
    <location>
        <begin position="585"/>
        <end position="611"/>
    </location>
</feature>
<reference evidence="9" key="1">
    <citation type="submission" date="2005-09" db="EMBL/GenBank/DDBJ databases">
        <title>Annotation of the Aspergillus terreus NIH2624 genome.</title>
        <authorList>
            <person name="Birren B.W."/>
            <person name="Lander E.S."/>
            <person name="Galagan J.E."/>
            <person name="Nusbaum C."/>
            <person name="Devon K."/>
            <person name="Henn M."/>
            <person name="Ma L.-J."/>
            <person name="Jaffe D.B."/>
            <person name="Butler J."/>
            <person name="Alvarez P."/>
            <person name="Gnerre S."/>
            <person name="Grabherr M."/>
            <person name="Kleber M."/>
            <person name="Mauceli E.W."/>
            <person name="Brockman W."/>
            <person name="Rounsley S."/>
            <person name="Young S.K."/>
            <person name="LaButti K."/>
            <person name="Pushparaj V."/>
            <person name="DeCaprio D."/>
            <person name="Crawford M."/>
            <person name="Koehrsen M."/>
            <person name="Engels R."/>
            <person name="Montgomery P."/>
            <person name="Pearson M."/>
            <person name="Howarth C."/>
            <person name="Larson L."/>
            <person name="Luoma S."/>
            <person name="White J."/>
            <person name="Alvarado L."/>
            <person name="Kodira C.D."/>
            <person name="Zeng Q."/>
            <person name="Oleary S."/>
            <person name="Yandava C."/>
            <person name="Denning D.W."/>
            <person name="Nierman W.C."/>
            <person name="Milne T."/>
            <person name="Madden K."/>
        </authorList>
    </citation>
    <scope>NUCLEOTIDE SEQUENCE [LARGE SCALE GENOMIC DNA]</scope>
    <source>
        <strain evidence="9">NIH 2624 / FGSC A1156</strain>
    </source>
</reference>
<dbReference type="PROSITE" id="PS50048">
    <property type="entry name" value="ZN2_CY6_FUNGAL_2"/>
    <property type="match status" value="1"/>
</dbReference>
<dbReference type="GO" id="GO:0003677">
    <property type="term" value="F:DNA binding"/>
    <property type="evidence" value="ECO:0007669"/>
    <property type="project" value="UniProtKB-KW"/>
</dbReference>
<name>Q0CB01_ASPTN</name>
<dbReference type="Pfam" id="PF00172">
    <property type="entry name" value="Zn_clus"/>
    <property type="match status" value="1"/>
</dbReference>
<organism evidence="8 9">
    <name type="scientific">Aspergillus terreus (strain NIH 2624 / FGSC A1156)</name>
    <dbReference type="NCBI Taxonomy" id="341663"/>
    <lineage>
        <taxon>Eukaryota</taxon>
        <taxon>Fungi</taxon>
        <taxon>Dikarya</taxon>
        <taxon>Ascomycota</taxon>
        <taxon>Pezizomycotina</taxon>
        <taxon>Eurotiomycetes</taxon>
        <taxon>Eurotiomycetidae</taxon>
        <taxon>Eurotiales</taxon>
        <taxon>Aspergillaceae</taxon>
        <taxon>Aspergillus</taxon>
        <taxon>Aspergillus subgen. Circumdati</taxon>
    </lineage>
</organism>
<evidence type="ECO:0000313" key="9">
    <source>
        <dbReference type="Proteomes" id="UP000007963"/>
    </source>
</evidence>
<dbReference type="eggNOG" id="ENOG502QSZK">
    <property type="taxonomic scope" value="Eukaryota"/>
</dbReference>
<evidence type="ECO:0000256" key="6">
    <source>
        <dbReference type="SAM" id="MobiDB-lite"/>
    </source>
</evidence>
<protein>
    <recommendedName>
        <fullName evidence="7">Zn(2)-C6 fungal-type domain-containing protein</fullName>
    </recommendedName>
</protein>
<dbReference type="PANTHER" id="PTHR46910:SF32">
    <property type="entry name" value="TRANSCRIPTION FACTOR DOMAIN-CONTAINING PROTEIN-RELATED"/>
    <property type="match status" value="1"/>
</dbReference>
<dbReference type="Proteomes" id="UP000007963">
    <property type="component" value="Unassembled WGS sequence"/>
</dbReference>
<dbReference type="GO" id="GO:0000981">
    <property type="term" value="F:DNA-binding transcription factor activity, RNA polymerase II-specific"/>
    <property type="evidence" value="ECO:0007669"/>
    <property type="project" value="InterPro"/>
</dbReference>
<keyword evidence="5" id="KW-0539">Nucleus</keyword>
<evidence type="ECO:0000256" key="3">
    <source>
        <dbReference type="ARBA" id="ARBA00023125"/>
    </source>
</evidence>
<evidence type="ECO:0000256" key="5">
    <source>
        <dbReference type="ARBA" id="ARBA00023242"/>
    </source>
</evidence>
<evidence type="ECO:0000256" key="1">
    <source>
        <dbReference type="ARBA" id="ARBA00022723"/>
    </source>
</evidence>
<feature type="domain" description="Zn(2)-C6 fungal-type" evidence="7">
    <location>
        <begin position="13"/>
        <end position="42"/>
    </location>
</feature>
<accession>Q0CB01</accession>
<keyword evidence="3" id="KW-0238">DNA-binding</keyword>
<dbReference type="STRING" id="341663.Q0CB01"/>
<dbReference type="PANTHER" id="PTHR46910">
    <property type="entry name" value="TRANSCRIPTION FACTOR PDR1"/>
    <property type="match status" value="1"/>
</dbReference>
<keyword evidence="4" id="KW-0804">Transcription</keyword>
<evidence type="ECO:0000313" key="8">
    <source>
        <dbReference type="EMBL" id="EAU30270.1"/>
    </source>
</evidence>
<dbReference type="SMART" id="SM00066">
    <property type="entry name" value="GAL4"/>
    <property type="match status" value="1"/>
</dbReference>
<dbReference type="CDD" id="cd12148">
    <property type="entry name" value="fungal_TF_MHR"/>
    <property type="match status" value="1"/>
</dbReference>
<dbReference type="InterPro" id="IPR036864">
    <property type="entry name" value="Zn2-C6_fun-type_DNA-bd_sf"/>
</dbReference>
<dbReference type="SUPFAM" id="SSF57701">
    <property type="entry name" value="Zn2/Cys6 DNA-binding domain"/>
    <property type="match status" value="1"/>
</dbReference>
<dbReference type="RefSeq" id="XP_001217755.1">
    <property type="nucleotide sequence ID" value="XM_001217754.1"/>
</dbReference>
<dbReference type="HOGENOM" id="CLU_006926_3_0_1"/>
<dbReference type="Gene3D" id="4.10.240.10">
    <property type="entry name" value="Zn(2)-C6 fungal-type DNA-binding domain"/>
    <property type="match status" value="1"/>
</dbReference>
<evidence type="ECO:0000256" key="4">
    <source>
        <dbReference type="ARBA" id="ARBA00023163"/>
    </source>
</evidence>
<dbReference type="GO" id="GO:0006351">
    <property type="term" value="P:DNA-templated transcription"/>
    <property type="evidence" value="ECO:0007669"/>
    <property type="project" value="InterPro"/>
</dbReference>
<gene>
    <name evidence="8" type="ORF">ATEG_09133</name>
</gene>
<dbReference type="AlphaFoldDB" id="Q0CB01"/>
<dbReference type="OMA" id="ITGLWQD"/>
<dbReference type="VEuPathDB" id="FungiDB:ATEG_09133"/>
<dbReference type="GO" id="GO:0008270">
    <property type="term" value="F:zinc ion binding"/>
    <property type="evidence" value="ECO:0007669"/>
    <property type="project" value="InterPro"/>
</dbReference>
<dbReference type="CDD" id="cd00067">
    <property type="entry name" value="GAL4"/>
    <property type="match status" value="1"/>
</dbReference>
<dbReference type="PROSITE" id="PS00463">
    <property type="entry name" value="ZN2_CY6_FUNGAL_1"/>
    <property type="match status" value="1"/>
</dbReference>
<dbReference type="EMBL" id="CH476607">
    <property type="protein sequence ID" value="EAU30270.1"/>
    <property type="molecule type" value="Genomic_DNA"/>
</dbReference>
<proteinExistence type="predicted"/>
<evidence type="ECO:0000259" key="7">
    <source>
        <dbReference type="PROSITE" id="PS50048"/>
    </source>
</evidence>
<dbReference type="InterPro" id="IPR001138">
    <property type="entry name" value="Zn2Cys6_DnaBD"/>
</dbReference>
<sequence>MDQSQRPKRTSNACQRCRSRKVKCTGNYPCDKCKQRNQECVFEEDRKIVVSEELFLSLKRKVDELEDRSSEVPRATTPEAPETSRVDERFALNPLVSPSTYLKNDGRRRTWLFLGPTSTWSYSRRVLNIIQSRLNPSNTKPIPLAVDGDAYQLHWRQASSEELPDISGLPSLEHALYMLNTVQFHFGHLYRLFDEDEFLRNLHEFYDNAAAKVQSNRLWYVQFLMILAFGEAFLAPVRKAANTSSWTKYFSRAMSLLPDVTGLWQEPILSIEVLALIGLYFHSVDMRDTAYVYIGHAMRMAIVEGFHRALPVEQLGRRLVDRCSNIWWTVYILDRKFASLNGSPNSINDDEITTVLWDPRTSSKKEAALSLNVRISQVITRVLNTVYSADGTLGGLFLRKLRSVLQEMTELSRELEDVFAHRFSNSVDAPSGMTTRLTLSCHLCIIVTTRPLVLSLLWERISCFEEGDTFRTLSSPVRTILQASIDSSIKSLRILTALRDQNLLETFLPFDLENLFSSFFNLSLISATIPDVVMDPSYREMGFGLLDDMIARGNCVAQLRKSEMELLEELVQPLVHPLDMQPRQRLASPPAEDHITDQEPSATSQFGVDLHGATGAPDEDLGFDWRDLGLSLNHMLSVTDQLNTNSLVLNAEREQLQTDLWLWCDEQA</sequence>
<dbReference type="Pfam" id="PF04082">
    <property type="entry name" value="Fungal_trans"/>
    <property type="match status" value="1"/>
</dbReference>
<keyword evidence="2" id="KW-0805">Transcription regulation</keyword>
<dbReference type="GeneID" id="4353829"/>
<dbReference type="InterPro" id="IPR050987">
    <property type="entry name" value="AtrR-like"/>
</dbReference>
<dbReference type="InterPro" id="IPR007219">
    <property type="entry name" value="XnlR_reg_dom"/>
</dbReference>
<dbReference type="GO" id="GO:0009893">
    <property type="term" value="P:positive regulation of metabolic process"/>
    <property type="evidence" value="ECO:0007669"/>
    <property type="project" value="UniProtKB-ARBA"/>
</dbReference>
<dbReference type="OrthoDB" id="3548654at2759"/>